<reference evidence="2 3" key="1">
    <citation type="submission" date="2023-12" db="EMBL/GenBank/DDBJ databases">
        <title>Description of new species of Mycobacterium terrae complex isolated from sewage at the Sao Paulo Zoological Park Foundation in Brazil.</title>
        <authorList>
            <person name="Romagnoli C.L."/>
            <person name="Conceicao E.C."/>
            <person name="Machado E."/>
            <person name="Barreto L.B.P.F."/>
            <person name="Sharma A."/>
            <person name="Silva N.M."/>
            <person name="Marques L.E."/>
            <person name="Juliana M.A."/>
            <person name="Lourenco M.C.S."/>
            <person name="Digiampietri L.A."/>
            <person name="Suffys P.N."/>
            <person name="Viana-Niero C."/>
        </authorList>
    </citation>
    <scope>NUCLEOTIDE SEQUENCE [LARGE SCALE GENOMIC DNA]</scope>
    <source>
        <strain evidence="2 3">MYC098</strain>
    </source>
</reference>
<sequence>MNSDDVLSLGTRLAAELRDRDILGNWMAQYLAELLAKVEGCPPEHEATLKAEVSEVILQVWAHRGYLPVHRYPFQSFDEVFAALTRLEEAYKPWGRLGIFDGTKAPSEHETADIGVLAGACSVDGGAYRVVRLAVALAAASATAREAEWIRLGQDVADDEYQRSLRHLRRFSRMRAASGTTEDEDWDGEEDPTDDGGVDDDEISVLRDELVSAVDSLVQALNNLKASAVAITPHA</sequence>
<name>A0ABU5XFC1_9MYCO</name>
<evidence type="ECO:0000256" key="1">
    <source>
        <dbReference type="SAM" id="MobiDB-lite"/>
    </source>
</evidence>
<dbReference type="Proteomes" id="UP001299596">
    <property type="component" value="Unassembled WGS sequence"/>
</dbReference>
<accession>A0ABU5XFC1</accession>
<protein>
    <submittedName>
        <fullName evidence="2">Uncharacterized protein</fullName>
    </submittedName>
</protein>
<feature type="region of interest" description="Disordered" evidence="1">
    <location>
        <begin position="178"/>
        <end position="200"/>
    </location>
</feature>
<proteinExistence type="predicted"/>
<evidence type="ECO:0000313" key="2">
    <source>
        <dbReference type="EMBL" id="MEB3020995.1"/>
    </source>
</evidence>
<comment type="caution">
    <text evidence="2">The sequence shown here is derived from an EMBL/GenBank/DDBJ whole genome shotgun (WGS) entry which is preliminary data.</text>
</comment>
<organism evidence="2 3">
    <name type="scientific">[Mycobacterium] crassicus</name>
    <dbReference type="NCBI Taxonomy" id="2872309"/>
    <lineage>
        <taxon>Bacteria</taxon>
        <taxon>Bacillati</taxon>
        <taxon>Actinomycetota</taxon>
        <taxon>Actinomycetes</taxon>
        <taxon>Mycobacteriales</taxon>
        <taxon>Mycobacteriaceae</taxon>
        <taxon>Mycolicibacter</taxon>
    </lineage>
</organism>
<feature type="compositionally biased region" description="Acidic residues" evidence="1">
    <location>
        <begin position="181"/>
        <end position="200"/>
    </location>
</feature>
<gene>
    <name evidence="2" type="ORF">K6T79_08050</name>
</gene>
<dbReference type="RefSeq" id="WP_225407247.1">
    <property type="nucleotide sequence ID" value="NZ_JAYJJR010000003.1"/>
</dbReference>
<evidence type="ECO:0000313" key="3">
    <source>
        <dbReference type="Proteomes" id="UP001299596"/>
    </source>
</evidence>
<keyword evidence="3" id="KW-1185">Reference proteome</keyword>
<dbReference type="EMBL" id="JAYJJR010000003">
    <property type="protein sequence ID" value="MEB3020995.1"/>
    <property type="molecule type" value="Genomic_DNA"/>
</dbReference>